<sequence length="326" mass="36840">MSKNILNVNDLKVYYKTLKGYVKALDGISFKVNEKEILGVAGESGCGKTTLGHSLILLKKPMKYISGEANLLNKDLMKLNAKEMNKTRFKDISIIPQAAMDSFSPTKKIKDFIKDLVEEHGIKADENFFEKVKKRFKMVNLSLDVLNRYSIELSGGMKQRVILVISTLLDPKLLIADEITSALDVSSQKFVAKMLSNFRDEKIVDSIIFITHDLSILYQIADKIMIMYAGHIAEIASSEDIIFNPKHPYTKALISSLPKIGTRFENEKLDGIEGTPPNLLNFGNGCRFRFRCPYAFDKCEKEAPPKTIISNDHEVYCWLNVGDKNE</sequence>
<evidence type="ECO:0000313" key="5">
    <source>
        <dbReference type="EMBL" id="BBE31664.1"/>
    </source>
</evidence>
<dbReference type="SMART" id="SM00382">
    <property type="entry name" value="AAA"/>
    <property type="match status" value="1"/>
</dbReference>
<dbReference type="PROSITE" id="PS00211">
    <property type="entry name" value="ABC_TRANSPORTER_1"/>
    <property type="match status" value="1"/>
</dbReference>
<dbReference type="AlphaFoldDB" id="A0A7G1G8U3"/>
<name>A0A7G1G8U3_9BACT</name>
<gene>
    <name evidence="5" type="ORF">OSSY52_18050</name>
</gene>
<dbReference type="Pfam" id="PF08352">
    <property type="entry name" value="oligo_HPY"/>
    <property type="match status" value="1"/>
</dbReference>
<proteinExistence type="predicted"/>
<accession>A0A7G1G8U3</accession>
<dbReference type="PANTHER" id="PTHR43067:SF3">
    <property type="entry name" value="MALTOSE ABC TRANSPORTER, ATP-BINDING PROTEIN"/>
    <property type="match status" value="1"/>
</dbReference>
<organism evidence="5 6">
    <name type="scientific">Tepiditoga spiralis</name>
    <dbReference type="NCBI Taxonomy" id="2108365"/>
    <lineage>
        <taxon>Bacteria</taxon>
        <taxon>Thermotogati</taxon>
        <taxon>Thermotogota</taxon>
        <taxon>Thermotogae</taxon>
        <taxon>Petrotogales</taxon>
        <taxon>Petrotogaceae</taxon>
        <taxon>Tepiditoga</taxon>
    </lineage>
</organism>
<dbReference type="Gene3D" id="3.40.50.300">
    <property type="entry name" value="P-loop containing nucleotide triphosphate hydrolases"/>
    <property type="match status" value="1"/>
</dbReference>
<keyword evidence="6" id="KW-1185">Reference proteome</keyword>
<dbReference type="RefSeq" id="WP_190614354.1">
    <property type="nucleotide sequence ID" value="NZ_AP018712.1"/>
</dbReference>
<dbReference type="KEGG" id="ocy:OSSY52_18050"/>
<dbReference type="GO" id="GO:0015833">
    <property type="term" value="P:peptide transport"/>
    <property type="evidence" value="ECO:0007669"/>
    <property type="project" value="InterPro"/>
</dbReference>
<evidence type="ECO:0000256" key="3">
    <source>
        <dbReference type="ARBA" id="ARBA00022840"/>
    </source>
</evidence>
<dbReference type="Proteomes" id="UP000516361">
    <property type="component" value="Chromosome"/>
</dbReference>
<keyword evidence="2" id="KW-0547">Nucleotide-binding</keyword>
<evidence type="ECO:0000259" key="4">
    <source>
        <dbReference type="PROSITE" id="PS50893"/>
    </source>
</evidence>
<evidence type="ECO:0000256" key="1">
    <source>
        <dbReference type="ARBA" id="ARBA00022448"/>
    </source>
</evidence>
<dbReference type="InterPro" id="IPR003439">
    <property type="entry name" value="ABC_transporter-like_ATP-bd"/>
</dbReference>
<keyword evidence="3 5" id="KW-0067">ATP-binding</keyword>
<dbReference type="EMBL" id="AP018712">
    <property type="protein sequence ID" value="BBE31664.1"/>
    <property type="molecule type" value="Genomic_DNA"/>
</dbReference>
<dbReference type="Pfam" id="PF00005">
    <property type="entry name" value="ABC_tran"/>
    <property type="match status" value="1"/>
</dbReference>
<dbReference type="InterPro" id="IPR027417">
    <property type="entry name" value="P-loop_NTPase"/>
</dbReference>
<protein>
    <submittedName>
        <fullName evidence="5">Dipeptide/oligopeptide/nickel ABC transporter ATP-binding protein</fullName>
    </submittedName>
</protein>
<dbReference type="PROSITE" id="PS50893">
    <property type="entry name" value="ABC_TRANSPORTER_2"/>
    <property type="match status" value="1"/>
</dbReference>
<evidence type="ECO:0000256" key="2">
    <source>
        <dbReference type="ARBA" id="ARBA00022741"/>
    </source>
</evidence>
<dbReference type="InParanoid" id="A0A7G1G8U3"/>
<dbReference type="SUPFAM" id="SSF52540">
    <property type="entry name" value="P-loop containing nucleoside triphosphate hydrolases"/>
    <property type="match status" value="1"/>
</dbReference>
<dbReference type="GO" id="GO:0005524">
    <property type="term" value="F:ATP binding"/>
    <property type="evidence" value="ECO:0007669"/>
    <property type="project" value="UniProtKB-KW"/>
</dbReference>
<keyword evidence="1" id="KW-0813">Transport</keyword>
<dbReference type="GO" id="GO:0016887">
    <property type="term" value="F:ATP hydrolysis activity"/>
    <property type="evidence" value="ECO:0007669"/>
    <property type="project" value="InterPro"/>
</dbReference>
<dbReference type="InterPro" id="IPR003593">
    <property type="entry name" value="AAA+_ATPase"/>
</dbReference>
<dbReference type="PANTHER" id="PTHR43067">
    <property type="entry name" value="OLIGOPEPTIDE/DIPEPTIDE ABC TRANSPORTER, ATPASE SUBUNIT"/>
    <property type="match status" value="1"/>
</dbReference>
<evidence type="ECO:0000313" key="6">
    <source>
        <dbReference type="Proteomes" id="UP000516361"/>
    </source>
</evidence>
<dbReference type="InterPro" id="IPR013563">
    <property type="entry name" value="Oligopep_ABC_C"/>
</dbReference>
<dbReference type="CDD" id="cd03257">
    <property type="entry name" value="ABC_NikE_OppD_transporters"/>
    <property type="match status" value="1"/>
</dbReference>
<dbReference type="InterPro" id="IPR017871">
    <property type="entry name" value="ABC_transporter-like_CS"/>
</dbReference>
<dbReference type="NCBIfam" id="TIGR01727">
    <property type="entry name" value="oligo_HPY"/>
    <property type="match status" value="1"/>
</dbReference>
<feature type="domain" description="ABC transporter" evidence="4">
    <location>
        <begin position="6"/>
        <end position="254"/>
    </location>
</feature>
<reference evidence="5 6" key="1">
    <citation type="submission" date="2018-06" db="EMBL/GenBank/DDBJ databases">
        <title>Genome sequencing of Oceanotoga sp. sy52.</title>
        <authorList>
            <person name="Mori K."/>
        </authorList>
    </citation>
    <scope>NUCLEOTIDE SEQUENCE [LARGE SCALE GENOMIC DNA]</scope>
    <source>
        <strain evidence="6">sy52</strain>
    </source>
</reference>